<organism evidence="3">
    <name type="scientific">marine sediment metagenome</name>
    <dbReference type="NCBI Taxonomy" id="412755"/>
    <lineage>
        <taxon>unclassified sequences</taxon>
        <taxon>metagenomes</taxon>
        <taxon>ecological metagenomes</taxon>
    </lineage>
</organism>
<feature type="non-terminal residue" evidence="3">
    <location>
        <position position="1"/>
    </location>
</feature>
<evidence type="ECO:0000313" key="3">
    <source>
        <dbReference type="EMBL" id="GAH94647.1"/>
    </source>
</evidence>
<keyword evidence="1" id="KW-0808">Transferase</keyword>
<sequence>AGDDRIVHQTPPRQNLWAVQTPQVFGYHIIAEAYRRANSEVTDDASLVEQLGYRVKLYMGSYDNIKITTPDDLVLAEVLALTLT</sequence>
<comment type="caution">
    <text evidence="3">The sequence shown here is derived from an EMBL/GenBank/DDBJ whole genome shotgun (WGS) entry which is preliminary data.</text>
</comment>
<evidence type="ECO:0000256" key="2">
    <source>
        <dbReference type="ARBA" id="ARBA00022695"/>
    </source>
</evidence>
<keyword evidence="2" id="KW-0548">Nucleotidyltransferase</keyword>
<dbReference type="InterPro" id="IPR029044">
    <property type="entry name" value="Nucleotide-diphossugar_trans"/>
</dbReference>
<dbReference type="AlphaFoldDB" id="X1JKP6"/>
<dbReference type="GO" id="GO:0050518">
    <property type="term" value="F:2-C-methyl-D-erythritol 4-phosphate cytidylyltransferase activity"/>
    <property type="evidence" value="ECO:0007669"/>
    <property type="project" value="TreeGrafter"/>
</dbReference>
<dbReference type="InterPro" id="IPR050088">
    <property type="entry name" value="IspD/TarI_cytidylyltransf_bact"/>
</dbReference>
<dbReference type="Pfam" id="PF01128">
    <property type="entry name" value="IspD"/>
    <property type="match status" value="1"/>
</dbReference>
<evidence type="ECO:0000256" key="1">
    <source>
        <dbReference type="ARBA" id="ARBA00022679"/>
    </source>
</evidence>
<dbReference type="PANTHER" id="PTHR32125:SF4">
    <property type="entry name" value="2-C-METHYL-D-ERYTHRITOL 4-PHOSPHATE CYTIDYLYLTRANSFERASE, CHLOROPLASTIC"/>
    <property type="match status" value="1"/>
</dbReference>
<accession>X1JKP6</accession>
<dbReference type="SUPFAM" id="SSF53448">
    <property type="entry name" value="Nucleotide-diphospho-sugar transferases"/>
    <property type="match status" value="1"/>
</dbReference>
<dbReference type="EMBL" id="BARU01045579">
    <property type="protein sequence ID" value="GAH94647.1"/>
    <property type="molecule type" value="Genomic_DNA"/>
</dbReference>
<dbReference type="InterPro" id="IPR034683">
    <property type="entry name" value="IspD/TarI"/>
</dbReference>
<evidence type="ECO:0008006" key="4">
    <source>
        <dbReference type="Google" id="ProtNLM"/>
    </source>
</evidence>
<dbReference type="Gene3D" id="3.90.550.10">
    <property type="entry name" value="Spore Coat Polysaccharide Biosynthesis Protein SpsA, Chain A"/>
    <property type="match status" value="1"/>
</dbReference>
<name>X1JKP6_9ZZZZ</name>
<dbReference type="PANTHER" id="PTHR32125">
    <property type="entry name" value="2-C-METHYL-D-ERYTHRITOL 4-PHOSPHATE CYTIDYLYLTRANSFERASE, CHLOROPLASTIC"/>
    <property type="match status" value="1"/>
</dbReference>
<proteinExistence type="predicted"/>
<gene>
    <name evidence="3" type="ORF">S03H2_69104</name>
</gene>
<protein>
    <recommendedName>
        <fullName evidence="4">2-C-methyl-D-erythritol 4-phosphate cytidylyltransferase</fullName>
    </recommendedName>
</protein>
<reference evidence="3" key="1">
    <citation type="journal article" date="2014" name="Front. Microbiol.">
        <title>High frequency of phylogenetically diverse reductive dehalogenase-homologous genes in deep subseafloor sedimentary metagenomes.</title>
        <authorList>
            <person name="Kawai M."/>
            <person name="Futagami T."/>
            <person name="Toyoda A."/>
            <person name="Takaki Y."/>
            <person name="Nishi S."/>
            <person name="Hori S."/>
            <person name="Arai W."/>
            <person name="Tsubouchi T."/>
            <person name="Morono Y."/>
            <person name="Uchiyama I."/>
            <person name="Ito T."/>
            <person name="Fujiyama A."/>
            <person name="Inagaki F."/>
            <person name="Takami H."/>
        </authorList>
    </citation>
    <scope>NUCLEOTIDE SEQUENCE</scope>
    <source>
        <strain evidence="3">Expedition CK06-06</strain>
    </source>
</reference>